<dbReference type="AlphaFoldDB" id="A0A3B3R2J6"/>
<protein>
    <submittedName>
        <fullName evidence="6">Si:ch73-334d15.1</fullName>
    </submittedName>
</protein>
<feature type="chain" id="PRO_5017276191" evidence="5">
    <location>
        <begin position="30"/>
        <end position="356"/>
    </location>
</feature>
<dbReference type="InterPro" id="IPR050271">
    <property type="entry name" value="UDP-glycosyltransferase"/>
</dbReference>
<evidence type="ECO:0000256" key="3">
    <source>
        <dbReference type="ARBA" id="ARBA00022679"/>
    </source>
</evidence>
<evidence type="ECO:0000313" key="6">
    <source>
        <dbReference type="Ensembl" id="ENSPKIP00000012987.1"/>
    </source>
</evidence>
<dbReference type="Ensembl" id="ENSPKIT00000037396.1">
    <property type="protein sequence ID" value="ENSPKIP00000012987.1"/>
    <property type="gene ID" value="ENSPKIG00000000575.1"/>
</dbReference>
<keyword evidence="2" id="KW-0328">Glycosyltransferase</keyword>
<keyword evidence="3" id="KW-0808">Transferase</keyword>
<evidence type="ECO:0000256" key="2">
    <source>
        <dbReference type="ARBA" id="ARBA00022676"/>
    </source>
</evidence>
<dbReference type="GO" id="GO:0008194">
    <property type="term" value="F:UDP-glycosyltransferase activity"/>
    <property type="evidence" value="ECO:0007669"/>
    <property type="project" value="InterPro"/>
</dbReference>
<organism evidence="6 7">
    <name type="scientific">Paramormyrops kingsleyae</name>
    <dbReference type="NCBI Taxonomy" id="1676925"/>
    <lineage>
        <taxon>Eukaryota</taxon>
        <taxon>Metazoa</taxon>
        <taxon>Chordata</taxon>
        <taxon>Craniata</taxon>
        <taxon>Vertebrata</taxon>
        <taxon>Euteleostomi</taxon>
        <taxon>Actinopterygii</taxon>
        <taxon>Neopterygii</taxon>
        <taxon>Teleostei</taxon>
        <taxon>Osteoglossocephala</taxon>
        <taxon>Osteoglossomorpha</taxon>
        <taxon>Osteoglossiformes</taxon>
        <taxon>Mormyridae</taxon>
        <taxon>Paramormyrops</taxon>
    </lineage>
</organism>
<keyword evidence="4" id="KW-0472">Membrane</keyword>
<evidence type="ECO:0000313" key="7">
    <source>
        <dbReference type="Proteomes" id="UP000261540"/>
    </source>
</evidence>
<dbReference type="Pfam" id="PF00201">
    <property type="entry name" value="UDPGT"/>
    <property type="match status" value="3"/>
</dbReference>
<feature type="signal peptide" evidence="5">
    <location>
        <begin position="1"/>
        <end position="29"/>
    </location>
</feature>
<comment type="similarity">
    <text evidence="1">Belongs to the UDP-glycosyltransferase family.</text>
</comment>
<name>A0A3B3R2J6_9TELE</name>
<proteinExistence type="inferred from homology"/>
<accession>A0A3B3R2J6</accession>
<feature type="transmembrane region" description="Helical" evidence="4">
    <location>
        <begin position="321"/>
        <end position="348"/>
    </location>
</feature>
<dbReference type="GeneTree" id="ENSGT00940000165400"/>
<keyword evidence="7" id="KW-1185">Reference proteome</keyword>
<keyword evidence="5" id="KW-0732">Signal</keyword>
<dbReference type="Proteomes" id="UP000261540">
    <property type="component" value="Unplaced"/>
</dbReference>
<reference evidence="6" key="2">
    <citation type="submission" date="2025-09" db="UniProtKB">
        <authorList>
            <consortium name="Ensembl"/>
        </authorList>
    </citation>
    <scope>IDENTIFICATION</scope>
</reference>
<dbReference type="PANTHER" id="PTHR48043">
    <property type="entry name" value="EG:EG0003.4 PROTEIN-RELATED"/>
    <property type="match status" value="1"/>
</dbReference>
<evidence type="ECO:0000256" key="1">
    <source>
        <dbReference type="ARBA" id="ARBA00009995"/>
    </source>
</evidence>
<reference evidence="6" key="1">
    <citation type="submission" date="2025-08" db="UniProtKB">
        <authorList>
            <consortium name="Ensembl"/>
        </authorList>
    </citation>
    <scope>IDENTIFICATION</scope>
</reference>
<dbReference type="InterPro" id="IPR002213">
    <property type="entry name" value="UDP_glucos_trans"/>
</dbReference>
<evidence type="ECO:0000256" key="4">
    <source>
        <dbReference type="SAM" id="Phobius"/>
    </source>
</evidence>
<keyword evidence="4" id="KW-1133">Transmembrane helix</keyword>
<sequence>LFRNRRVFAGKGCAFLVIFPLLSLPWSQAGNILVFPVDGSYWLNMKLLIEGLHARGHNISVVRSSTSWYIKEKCPQYTSITIHLPEALINGRQDFLEAFLHRMLDIHWGEGSLRAHSVAAPSPVSYVPTSRYAASDKMIFTQRLQNILHFIKNVLMERLVFLPPYNELSAAYFGPDTDFYHLWQSADIWLMRADFYIGGFQCKPSKPLPSELEDFVQSSGDSPKSMTSKAYRCWRGRGAAKVLNVIRLPAQSFPEAIKEVIHKPSYSKNMQRLSRLRWDKPLMPPDNAYFWMEFVMGHKVAAHLHRKSYKMPWYVSHSLDVISFLLAVVLLLVFTLVCTFSIICHWVCKRRKHKIE</sequence>
<evidence type="ECO:0000256" key="5">
    <source>
        <dbReference type="SAM" id="SignalP"/>
    </source>
</evidence>
<dbReference type="SUPFAM" id="SSF53756">
    <property type="entry name" value="UDP-Glycosyltransferase/glycogen phosphorylase"/>
    <property type="match status" value="1"/>
</dbReference>
<dbReference type="PANTHER" id="PTHR48043:SF63">
    <property type="entry name" value="UDP GLUCURONOSYLTRANSFERASE 5 FAMILY, POLYPEPTIDE F1-RELATED"/>
    <property type="match status" value="1"/>
</dbReference>
<keyword evidence="4" id="KW-0812">Transmembrane</keyword>